<comment type="catalytic activity">
    <reaction evidence="6">
        <text>a long chain fatty alcohol + a fatty acyl-CoA = a long-chain alcohol wax ester + CoA</text>
        <dbReference type="Rhea" id="RHEA:38443"/>
        <dbReference type="ChEBI" id="CHEBI:17135"/>
        <dbReference type="ChEBI" id="CHEBI:57287"/>
        <dbReference type="ChEBI" id="CHEBI:77636"/>
        <dbReference type="ChEBI" id="CHEBI:235323"/>
        <dbReference type="EC" id="2.3.1.75"/>
    </reaction>
</comment>
<dbReference type="EMBL" id="GGMR01000885">
    <property type="protein sequence ID" value="MBY13504.1"/>
    <property type="molecule type" value="Transcribed_RNA"/>
</dbReference>
<keyword evidence="8" id="KW-0812">Transmembrane</keyword>
<dbReference type="InterPro" id="IPR045034">
    <property type="entry name" value="O-acyltransferase_WSD1-like"/>
</dbReference>
<dbReference type="Pfam" id="PF03007">
    <property type="entry name" value="WS_DGAT_cat"/>
    <property type="match status" value="1"/>
</dbReference>
<name>A0A2S2N8E9_SCHGA</name>
<keyword evidence="3" id="KW-0808">Transferase</keyword>
<sequence>MYYQLRRGSRPKQSPLRISFKRYSKVWRLITASFMKTINFTISFPIVVLLFLIIPITLVFKWIVSLAHRIACLGVLGNVMTNNEIRWLGGSWRHSTVFTIFILDNEMELQFLQQLIVKKVLPQCPRLTEKPVVLTNLFGNSYCWMSDRNSFDINQHVFKSCENTMEKHELQRYIGELVSGGLSIDKPPWELHLLSQRDEVMPGKRDAVMVFLAHRCLADWISLAKLLCTCLSDTKPYYHTSENPTKIRYWTSVARTIMTGPAEILWKMITPINDDNIVTPDTLSLNYNISWSCFQGTLSKVNRINQVTKTPNSYVVLSAIAGSLHVMMKVIGLQQLGNMNIVYPVQTGNTDHSSPVLIRLPIGIEGAIPRLWFTKKAMQNMYRSDQALLPAIVSLLMPLHSSGTRTLLSGLTDNLACLQFSWISGPRSRIIIKGSPLKTVYSVLPSQQTIGVSVSVFTYTDDIFISVSADSAIGEGFGETLLLNIKRQIDQMYELLRYKRIPKDLKSNFLISNNFKDLSSIDIEGLIEKMKDIQLQLQMAKEQGVYNDDGIRHVNQLKGEYSVLLRELRKRKHKNKRHILQKMLGCSNPFKSKLSCEKEEIKTVQSTRKLQEATNIFVAQSAQDYRPKIHICRSTVYAKDNFLGLSKLPREQLLTQI</sequence>
<dbReference type="UniPathway" id="UPA00282"/>
<comment type="pathway">
    <text evidence="2">Lipid metabolism.</text>
</comment>
<organism evidence="11">
    <name type="scientific">Schizaphis graminum</name>
    <name type="common">Green bug aphid</name>
    <dbReference type="NCBI Taxonomy" id="13262"/>
    <lineage>
        <taxon>Eukaryota</taxon>
        <taxon>Metazoa</taxon>
        <taxon>Ecdysozoa</taxon>
        <taxon>Arthropoda</taxon>
        <taxon>Hexapoda</taxon>
        <taxon>Insecta</taxon>
        <taxon>Pterygota</taxon>
        <taxon>Neoptera</taxon>
        <taxon>Paraneoptera</taxon>
        <taxon>Hemiptera</taxon>
        <taxon>Sternorrhyncha</taxon>
        <taxon>Aphidomorpha</taxon>
        <taxon>Aphidoidea</taxon>
        <taxon>Aphididae</taxon>
        <taxon>Aphidini</taxon>
        <taxon>Schizaphis</taxon>
    </lineage>
</organism>
<comment type="similarity">
    <text evidence="5">In the N-terminal section; belongs to the long-chain O-acyltransferase family.</text>
</comment>
<proteinExistence type="inferred from homology"/>
<keyword evidence="8" id="KW-0472">Membrane</keyword>
<comment type="pathway">
    <text evidence="1">Glycerolipid metabolism; triacylglycerol biosynthesis.</text>
</comment>
<evidence type="ECO:0000256" key="1">
    <source>
        <dbReference type="ARBA" id="ARBA00004771"/>
    </source>
</evidence>
<reference evidence="11" key="1">
    <citation type="submission" date="2018-04" db="EMBL/GenBank/DDBJ databases">
        <title>Transcriptome of Schizaphis graminum biotype I.</title>
        <authorList>
            <person name="Scully E.D."/>
            <person name="Geib S.M."/>
            <person name="Palmer N.A."/>
            <person name="Koch K."/>
            <person name="Bradshaw J."/>
            <person name="Heng-Moss T."/>
            <person name="Sarath G."/>
        </authorList>
    </citation>
    <scope>NUCLEOTIDE SEQUENCE</scope>
</reference>
<evidence type="ECO:0000256" key="5">
    <source>
        <dbReference type="ARBA" id="ARBA00024360"/>
    </source>
</evidence>
<gene>
    <name evidence="11" type="ORF">g.135524</name>
</gene>
<evidence type="ECO:0000256" key="6">
    <source>
        <dbReference type="ARBA" id="ARBA00047604"/>
    </source>
</evidence>
<evidence type="ECO:0000259" key="10">
    <source>
        <dbReference type="Pfam" id="PF06974"/>
    </source>
</evidence>
<evidence type="ECO:0000256" key="3">
    <source>
        <dbReference type="ARBA" id="ARBA00022679"/>
    </source>
</evidence>
<dbReference type="InterPro" id="IPR009721">
    <property type="entry name" value="O-acyltransferase_WSD1_C"/>
</dbReference>
<accession>A0A2S2N8E9</accession>
<dbReference type="GO" id="GO:0019432">
    <property type="term" value="P:triglyceride biosynthetic process"/>
    <property type="evidence" value="ECO:0007669"/>
    <property type="project" value="UniProtKB-UniPathway"/>
</dbReference>
<dbReference type="Pfam" id="PF06974">
    <property type="entry name" value="WS_DGAT_C"/>
    <property type="match status" value="1"/>
</dbReference>
<evidence type="ECO:0000256" key="8">
    <source>
        <dbReference type="SAM" id="Phobius"/>
    </source>
</evidence>
<keyword evidence="4" id="KW-0012">Acyltransferase</keyword>
<evidence type="ECO:0000259" key="9">
    <source>
        <dbReference type="Pfam" id="PF03007"/>
    </source>
</evidence>
<evidence type="ECO:0000256" key="2">
    <source>
        <dbReference type="ARBA" id="ARBA00005189"/>
    </source>
</evidence>
<protein>
    <submittedName>
        <fullName evidence="11">Uncharacterized protein</fullName>
    </submittedName>
</protein>
<comment type="catalytic activity">
    <reaction evidence="7">
        <text>an acyl-CoA + a 1,2-diacyl-sn-glycerol = a triacyl-sn-glycerol + CoA</text>
        <dbReference type="Rhea" id="RHEA:10868"/>
        <dbReference type="ChEBI" id="CHEBI:17815"/>
        <dbReference type="ChEBI" id="CHEBI:57287"/>
        <dbReference type="ChEBI" id="CHEBI:58342"/>
        <dbReference type="ChEBI" id="CHEBI:64615"/>
        <dbReference type="EC" id="2.3.1.20"/>
    </reaction>
</comment>
<evidence type="ECO:0000313" key="11">
    <source>
        <dbReference type="EMBL" id="MBY13504.1"/>
    </source>
</evidence>
<evidence type="ECO:0000256" key="4">
    <source>
        <dbReference type="ARBA" id="ARBA00023315"/>
    </source>
</evidence>
<dbReference type="GO" id="GO:0005886">
    <property type="term" value="C:plasma membrane"/>
    <property type="evidence" value="ECO:0007669"/>
    <property type="project" value="TreeGrafter"/>
</dbReference>
<dbReference type="InterPro" id="IPR004255">
    <property type="entry name" value="O-acyltransferase_WSD1_N"/>
</dbReference>
<dbReference type="PANTHER" id="PTHR31650">
    <property type="entry name" value="O-ACYLTRANSFERASE (WSD1-LIKE) FAMILY PROTEIN"/>
    <property type="match status" value="1"/>
</dbReference>
<feature type="domain" description="O-acyltransferase WSD1-like N-terminal" evidence="9">
    <location>
        <begin position="108"/>
        <end position="243"/>
    </location>
</feature>
<dbReference type="AlphaFoldDB" id="A0A2S2N8E9"/>
<keyword evidence="8" id="KW-1133">Transmembrane helix</keyword>
<feature type="transmembrane region" description="Helical" evidence="8">
    <location>
        <begin position="38"/>
        <end position="63"/>
    </location>
</feature>
<feature type="domain" description="O-acyltransferase WSD1 C-terminal" evidence="10">
    <location>
        <begin position="356"/>
        <end position="473"/>
    </location>
</feature>
<dbReference type="GO" id="GO:0047196">
    <property type="term" value="F:long-chain-alcohol O-fatty-acyltransferase activity"/>
    <property type="evidence" value="ECO:0007669"/>
    <property type="project" value="UniProtKB-EC"/>
</dbReference>
<dbReference type="GO" id="GO:0004144">
    <property type="term" value="F:diacylglycerol O-acyltransferase activity"/>
    <property type="evidence" value="ECO:0007669"/>
    <property type="project" value="UniProtKB-EC"/>
</dbReference>
<dbReference type="PANTHER" id="PTHR31650:SF1">
    <property type="entry name" value="WAX ESTER SYNTHASE_DIACYLGLYCEROL ACYLTRANSFERASE 4-RELATED"/>
    <property type="match status" value="1"/>
</dbReference>
<evidence type="ECO:0000256" key="7">
    <source>
        <dbReference type="ARBA" id="ARBA00048109"/>
    </source>
</evidence>